<proteinExistence type="predicted"/>
<evidence type="ECO:0008006" key="4">
    <source>
        <dbReference type="Google" id="ProtNLM"/>
    </source>
</evidence>
<evidence type="ECO:0000313" key="3">
    <source>
        <dbReference type="Proteomes" id="UP000032068"/>
    </source>
</evidence>
<feature type="compositionally biased region" description="Basic and acidic residues" evidence="1">
    <location>
        <begin position="68"/>
        <end position="79"/>
    </location>
</feature>
<dbReference type="AlphaFoldDB" id="A0A0D0JSK4"/>
<gene>
    <name evidence="2" type="ORF">RU08_24000</name>
</gene>
<evidence type="ECO:0000256" key="1">
    <source>
        <dbReference type="SAM" id="MobiDB-lite"/>
    </source>
</evidence>
<evidence type="ECO:0000313" key="2">
    <source>
        <dbReference type="EMBL" id="KIP89716.1"/>
    </source>
</evidence>
<accession>A0A0D0JSK4</accession>
<dbReference type="RefSeq" id="WP_042556399.1">
    <property type="nucleotide sequence ID" value="NZ_JXQW01000108.1"/>
</dbReference>
<name>A0A0D0JSK4_9PSED</name>
<organism evidence="2 3">
    <name type="scientific">Pseudomonas fulva</name>
    <dbReference type="NCBI Taxonomy" id="47880"/>
    <lineage>
        <taxon>Bacteria</taxon>
        <taxon>Pseudomonadati</taxon>
        <taxon>Pseudomonadota</taxon>
        <taxon>Gammaproteobacteria</taxon>
        <taxon>Pseudomonadales</taxon>
        <taxon>Pseudomonadaceae</taxon>
        <taxon>Pseudomonas</taxon>
    </lineage>
</organism>
<reference evidence="2 3" key="1">
    <citation type="submission" date="2014-12" db="EMBL/GenBank/DDBJ databases">
        <title>16Stimator: statistical estimation of ribosomal gene copy numbers from draft genome assemblies.</title>
        <authorList>
            <person name="Perisin M.A."/>
            <person name="Vetter M."/>
            <person name="Gilbert J.A."/>
            <person name="Bergelson J."/>
        </authorList>
    </citation>
    <scope>NUCLEOTIDE SEQUENCE [LARGE SCALE GENOMIC DNA]</scope>
    <source>
        <strain evidence="2 3">MEJ086</strain>
    </source>
</reference>
<feature type="region of interest" description="Disordered" evidence="1">
    <location>
        <begin position="1"/>
        <end position="79"/>
    </location>
</feature>
<comment type="caution">
    <text evidence="2">The sequence shown here is derived from an EMBL/GenBank/DDBJ whole genome shotgun (WGS) entry which is preliminary data.</text>
</comment>
<sequence length="79" mass="8334">MTVEDNNGPEAPYQGPSRKTPDAGQGHGSGLDDAESEPKQGADESEAKKHRVDWTPPPGNPGSDQDAMTDREEGSAKTD</sequence>
<feature type="compositionally biased region" description="Basic and acidic residues" evidence="1">
    <location>
        <begin position="36"/>
        <end position="47"/>
    </location>
</feature>
<dbReference type="EMBL" id="JXQW01000108">
    <property type="protein sequence ID" value="KIP89716.1"/>
    <property type="molecule type" value="Genomic_DNA"/>
</dbReference>
<dbReference type="Proteomes" id="UP000032068">
    <property type="component" value="Unassembled WGS sequence"/>
</dbReference>
<protein>
    <recommendedName>
        <fullName evidence="4">Centrosomal protein 350kDa</fullName>
    </recommendedName>
</protein>
<dbReference type="OrthoDB" id="6902507at2"/>